<sequence length="502" mass="54805">MARKKATPVEEPEQSGEDAFLEQTGETAEGVAGAENSGEEMGADSTEAPGEGSVEQPGPESMTPPPEEGEATMPSDETPPEDAGSTAPPAEVPEEEPPGEGPHETVEPGEAPPPGGEEAEWPPAEGSAWPELTGDGGAETESHGPCEVVSVDLSAPVDASAVGAASPAEGEGDLPGDPAGGELPPRSGVEPHAEEIPPAPGDTPPEPTDRQKFYGLKFNRLDRDLTPDERQEWNSIYASYRGRSALTGTIIGIDPYSVRVRNPETGEMEKQTMYCAIVVPYRVRIVIPATEMWEQGRERPEFVMQNMVGSSIDFIIIKVDRESGFAIGSRRLALRARRYYFAHRPNLNAIGTRLKCRVMAVGPRRCLVEFYGHDINLTQREIRYTSIPDLRDEYHPGQELECIVKVYDPDTDRVEISVKETESNPYDGAEQRHPIGSRRQAMIAGKYGGGVFCNLPDGTVCMCNYSYQHEDSDFLVGDTVILVVQRYAEEKKQMYGKILSKW</sequence>
<dbReference type="Gene3D" id="2.40.50.140">
    <property type="entry name" value="Nucleic acid-binding proteins"/>
    <property type="match status" value="1"/>
</dbReference>
<feature type="compositionally biased region" description="Low complexity" evidence="1">
    <location>
        <begin position="121"/>
        <end position="131"/>
    </location>
</feature>
<accession>A0A6I2R5W4</accession>
<dbReference type="SUPFAM" id="SSF50249">
    <property type="entry name" value="Nucleic acid-binding proteins"/>
    <property type="match status" value="1"/>
</dbReference>
<feature type="compositionally biased region" description="Acidic residues" evidence="1">
    <location>
        <begin position="10"/>
        <end position="20"/>
    </location>
</feature>
<reference evidence="3 4" key="1">
    <citation type="journal article" date="2019" name="Nat. Med.">
        <title>A library of human gut bacterial isolates paired with longitudinal multiomics data enables mechanistic microbiome research.</title>
        <authorList>
            <person name="Poyet M."/>
            <person name="Groussin M."/>
            <person name="Gibbons S.M."/>
            <person name="Avila-Pacheco J."/>
            <person name="Jiang X."/>
            <person name="Kearney S.M."/>
            <person name="Perrotta A.R."/>
            <person name="Berdy B."/>
            <person name="Zhao S."/>
            <person name="Lieberman T.D."/>
            <person name="Swanson P.K."/>
            <person name="Smith M."/>
            <person name="Roesemann S."/>
            <person name="Alexander J.E."/>
            <person name="Rich S.A."/>
            <person name="Livny J."/>
            <person name="Vlamakis H."/>
            <person name="Clish C."/>
            <person name="Bullock K."/>
            <person name="Deik A."/>
            <person name="Scott J."/>
            <person name="Pierce K.A."/>
            <person name="Xavier R.J."/>
            <person name="Alm E.J."/>
        </authorList>
    </citation>
    <scope>NUCLEOTIDE SEQUENCE [LARGE SCALE GENOMIC DNA]</scope>
    <source>
        <strain evidence="3 4">BIOML-A2</strain>
    </source>
</reference>
<dbReference type="AlphaFoldDB" id="A0A6I2R5W4"/>
<feature type="domain" description="S1 motif" evidence="2">
    <location>
        <begin position="434"/>
        <end position="499"/>
    </location>
</feature>
<dbReference type="Proteomes" id="UP000434475">
    <property type="component" value="Unassembled WGS sequence"/>
</dbReference>
<feature type="region of interest" description="Disordered" evidence="1">
    <location>
        <begin position="1"/>
        <end position="211"/>
    </location>
</feature>
<comment type="caution">
    <text evidence="3">The sequence shown here is derived from an EMBL/GenBank/DDBJ whole genome shotgun (WGS) entry which is preliminary data.</text>
</comment>
<feature type="compositionally biased region" description="Pro residues" evidence="1">
    <location>
        <begin position="197"/>
        <end position="206"/>
    </location>
</feature>
<feature type="domain" description="S1 motif" evidence="2">
    <location>
        <begin position="349"/>
        <end position="419"/>
    </location>
</feature>
<dbReference type="InterPro" id="IPR012340">
    <property type="entry name" value="NA-bd_OB-fold"/>
</dbReference>
<dbReference type="SMART" id="SM00316">
    <property type="entry name" value="S1"/>
    <property type="match status" value="2"/>
</dbReference>
<gene>
    <name evidence="3" type="ORF">GKE97_13815</name>
</gene>
<dbReference type="EMBL" id="WKPR01000014">
    <property type="protein sequence ID" value="MSB20586.1"/>
    <property type="molecule type" value="Genomic_DNA"/>
</dbReference>
<organism evidence="3 4">
    <name type="scientific">Flavonifractor plautii</name>
    <name type="common">Fusobacterium plautii</name>
    <dbReference type="NCBI Taxonomy" id="292800"/>
    <lineage>
        <taxon>Bacteria</taxon>
        <taxon>Bacillati</taxon>
        <taxon>Bacillota</taxon>
        <taxon>Clostridia</taxon>
        <taxon>Eubacteriales</taxon>
        <taxon>Oscillospiraceae</taxon>
        <taxon>Flavonifractor</taxon>
    </lineage>
</organism>
<name>A0A6I2R5W4_FLAPL</name>
<evidence type="ECO:0000313" key="3">
    <source>
        <dbReference type="EMBL" id="MSB20586.1"/>
    </source>
</evidence>
<evidence type="ECO:0000256" key="1">
    <source>
        <dbReference type="SAM" id="MobiDB-lite"/>
    </source>
</evidence>
<evidence type="ECO:0000313" key="4">
    <source>
        <dbReference type="Proteomes" id="UP000434475"/>
    </source>
</evidence>
<dbReference type="RefSeq" id="WP_172697768.1">
    <property type="nucleotide sequence ID" value="NZ_CAXUMB010000008.1"/>
</dbReference>
<protein>
    <recommendedName>
        <fullName evidence="2">S1 motif domain-containing protein</fullName>
    </recommendedName>
</protein>
<dbReference type="InterPro" id="IPR003029">
    <property type="entry name" value="S1_domain"/>
</dbReference>
<dbReference type="GO" id="GO:0003676">
    <property type="term" value="F:nucleic acid binding"/>
    <property type="evidence" value="ECO:0007669"/>
    <property type="project" value="InterPro"/>
</dbReference>
<evidence type="ECO:0000259" key="2">
    <source>
        <dbReference type="SMART" id="SM00316"/>
    </source>
</evidence>
<proteinExistence type="predicted"/>